<keyword evidence="14" id="KW-1185">Reference proteome</keyword>
<dbReference type="SMART" id="SM00382">
    <property type="entry name" value="AAA"/>
    <property type="match status" value="3"/>
</dbReference>
<feature type="binding site" evidence="9">
    <location>
        <begin position="503"/>
        <end position="510"/>
    </location>
    <ligand>
        <name>ATP</name>
        <dbReference type="ChEBI" id="CHEBI:30616"/>
    </ligand>
</feature>
<dbReference type="GO" id="GO:0003677">
    <property type="term" value="F:DNA binding"/>
    <property type="evidence" value="ECO:0007669"/>
    <property type="project" value="InterPro"/>
</dbReference>
<proteinExistence type="predicted"/>
<feature type="binding site" evidence="9">
    <location>
        <begin position="1151"/>
        <end position="1158"/>
    </location>
    <ligand>
        <name>ATP</name>
        <dbReference type="ChEBI" id="CHEBI:30616"/>
    </ligand>
</feature>
<keyword evidence="7 11" id="KW-1133">Transmembrane helix</keyword>
<dbReference type="SUPFAM" id="SSF52540">
    <property type="entry name" value="P-loop containing nucleoside triphosphate hydrolases"/>
    <property type="match status" value="3"/>
</dbReference>
<reference evidence="13" key="1">
    <citation type="submission" date="2022-02" db="EMBL/GenBank/DDBJ databases">
        <title>Corynebacterium sp. from urogenital microbiome.</title>
        <authorList>
            <person name="Cappelli E.A."/>
            <person name="Ribeiro T.G."/>
            <person name="Peixe L."/>
        </authorList>
    </citation>
    <scope>NUCLEOTIDE SEQUENCE</scope>
    <source>
        <strain evidence="13">C9Ua_112</strain>
    </source>
</reference>
<dbReference type="InterPro" id="IPR050206">
    <property type="entry name" value="FtsK/SpoIIIE/SftA"/>
</dbReference>
<dbReference type="PANTHER" id="PTHR22683:SF1">
    <property type="entry name" value="TYPE VII SECRETION SYSTEM PROTEIN ESSC"/>
    <property type="match status" value="1"/>
</dbReference>
<feature type="transmembrane region" description="Helical" evidence="11">
    <location>
        <begin position="63"/>
        <end position="84"/>
    </location>
</feature>
<keyword evidence="3 11" id="KW-0812">Transmembrane</keyword>
<protein>
    <submittedName>
        <fullName evidence="13">Type VII secretion protein EccCa</fullName>
    </submittedName>
</protein>
<dbReference type="NCBIfam" id="TIGR03925">
    <property type="entry name" value="T7SS_EccC_b"/>
    <property type="match status" value="1"/>
</dbReference>
<dbReference type="GO" id="GO:0005886">
    <property type="term" value="C:plasma membrane"/>
    <property type="evidence" value="ECO:0007669"/>
    <property type="project" value="UniProtKB-SubCell"/>
</dbReference>
<dbReference type="PANTHER" id="PTHR22683">
    <property type="entry name" value="SPORULATION PROTEIN RELATED"/>
    <property type="match status" value="1"/>
</dbReference>
<dbReference type="InterPro" id="IPR023836">
    <property type="entry name" value="EccCa-like_Actinobacteria"/>
</dbReference>
<dbReference type="InterPro" id="IPR027417">
    <property type="entry name" value="P-loop_NTPase"/>
</dbReference>
<dbReference type="Gene3D" id="3.40.50.300">
    <property type="entry name" value="P-loop containing nucleotide triphosphate hydrolases"/>
    <property type="match status" value="4"/>
</dbReference>
<evidence type="ECO:0000256" key="3">
    <source>
        <dbReference type="ARBA" id="ARBA00022692"/>
    </source>
</evidence>
<evidence type="ECO:0000256" key="6">
    <source>
        <dbReference type="ARBA" id="ARBA00022840"/>
    </source>
</evidence>
<comment type="subcellular location">
    <subcellularLocation>
        <location evidence="1">Cell membrane</location>
        <topology evidence="1">Multi-pass membrane protein</topology>
    </subcellularLocation>
</comment>
<comment type="caution">
    <text evidence="13">The sequence shown here is derived from an EMBL/GenBank/DDBJ whole genome shotgun (WGS) entry which is preliminary data.</text>
</comment>
<organism evidence="13 14">
    <name type="scientific">Corynebacterium macclintockiae</name>
    <dbReference type="NCBI Taxonomy" id="2913501"/>
    <lineage>
        <taxon>Bacteria</taxon>
        <taxon>Bacillati</taxon>
        <taxon>Actinomycetota</taxon>
        <taxon>Actinomycetes</taxon>
        <taxon>Mycobacteriales</taxon>
        <taxon>Corynebacteriaceae</taxon>
        <taxon>Corynebacterium</taxon>
    </lineage>
</organism>
<dbReference type="InterPro" id="IPR003593">
    <property type="entry name" value="AAA+_ATPase"/>
</dbReference>
<sequence>MSTKIIHRPARANRAIVPQGPLELAQIPTIRSNGAAANAVTFLLPVIGGMGMVLMMMSSGNPIRMAIGSVMFVMVIVSALVMFARSRTGKRKEAETARVRFLEHLKEMEAKAKDKATEQQKVAAMRSPEPGALQDAIRNPFRLWERRRSDEDVLVTRIGSGTCQLACGIKVKEATDPLAIPEPISQAHAERMLKRTQTVENTPIAIPARGVVSLVGSPQLTTEALRTIVTQAAVFHAPDDVRFHFALPLADHADTADWALWLPHVLSEDEFDGPLGKRQVSHDETSAQSLLQEVERRNDELKERARYQMKSLEEPFIVVVLDMDSEHGRWLEGQLSQVLSLEKARIAVLATSLRQQDEPSHVDVRVSIEDSREFQVQLIDRGEVREPKPGEDGFVERMLYGGFRGRLDQVSPALAESVARSLSPLRLVEDATPDAPLEQTIGLDAMLGIDDFATYDIAHQWSPGGTDEFLKVPFGIDAEAQPIYLDIKESAKSGMGPHGLCVGATGSGKSEVLRTIVLAQVINHHPDQLSLVLVDFKGGATFAGLEPLPHTAAVVDNLADEAGLVDRLHDSILGEIQRRQHVLQKAGNLANVAEYNAIRQKQIDQDGSTSMDPLPVLFVVIDEFGELLAAKPEFIELFVQIGRIGRSIGVHLLLASQRLEEGRLRGLESYLSYRIGLRTFSASESRTAIGSTAAHELPPIPGSGYLKVDPDIFDRFKAAYVSGPYTSSASQEERELPPVPMPLELENTTESWLQQRVEAHQLSLATNAKKTANIQPAVEPTTTLELVVSRLIPSAEPTRQIWLPPVPDRIDLGSALGQVELTSDRGMRAQRTGQLQIPLGLKDKPLEQWQGPLVVDLAGSQGNVAIMGAPQSGKTTTVKSLVLATALTHTPAEVSMYIADLNGSAFTAFAELPHVGDVATRFDEDKLRRMFSEMLQFLADRERIFAEHRLSSVEDMRRAHAAGRLPELPSADVFLIIDGWATLRHDFEDLAEQAQNLAARGLGYGVHVVFATGRWADFRLQLQAVIGTKLEHRLNDPLDSSIGKKPQEQLAGQPTGRILSADKLFSHVASPVLNQPDVVREQSTQALISAIAQASPFKSAPAVRMLPEKVMLQELIDASGGQPAVVALAESTLQPVRFDLDGAQRHVFIVGEHASGKTTALRALMSEAIRGKQPGQVMFGIFDARRTLLGECPEEFLGEYAGTKSAAELLAKGIAKELERRLPPADVTQEQLRNRSWWQGPEIYIVVDDFEQFEGTNNPLRPLVPFLSHGADIGLHVWIARRAAGVSRATYDTFAQGIRDNGANGLLLSGEKQEGAVWPKVYLQQLPTGRAQWVRGPGRVELVQLGFRSPN</sequence>
<feature type="domain" description="FtsK" evidence="12">
    <location>
        <begin position="1133"/>
        <end position="1317"/>
    </location>
</feature>
<feature type="domain" description="FtsK" evidence="12">
    <location>
        <begin position="850"/>
        <end position="1041"/>
    </location>
</feature>
<keyword evidence="5 9" id="KW-0547">Nucleotide-binding</keyword>
<keyword evidence="8 11" id="KW-0472">Membrane</keyword>
<dbReference type="Pfam" id="PF01580">
    <property type="entry name" value="FtsK_SpoIIIE"/>
    <property type="match status" value="3"/>
</dbReference>
<evidence type="ECO:0000256" key="9">
    <source>
        <dbReference type="PROSITE-ProRule" id="PRU00289"/>
    </source>
</evidence>
<dbReference type="RefSeq" id="WP_269955256.1">
    <property type="nucleotide sequence ID" value="NZ_JAKMUV010000019.1"/>
</dbReference>
<evidence type="ECO:0000256" key="7">
    <source>
        <dbReference type="ARBA" id="ARBA00022989"/>
    </source>
</evidence>
<dbReference type="InterPro" id="IPR002543">
    <property type="entry name" value="FtsK_dom"/>
</dbReference>
<keyword evidence="4" id="KW-0677">Repeat</keyword>
<name>A0A9X3RTZ4_9CORY</name>
<dbReference type="NCBIfam" id="TIGR03924">
    <property type="entry name" value="T7SS_EccC_a"/>
    <property type="match status" value="1"/>
</dbReference>
<dbReference type="Proteomes" id="UP001146505">
    <property type="component" value="Unassembled WGS sequence"/>
</dbReference>
<evidence type="ECO:0000256" key="8">
    <source>
        <dbReference type="ARBA" id="ARBA00023136"/>
    </source>
</evidence>
<evidence type="ECO:0000256" key="11">
    <source>
        <dbReference type="SAM" id="Phobius"/>
    </source>
</evidence>
<evidence type="ECO:0000313" key="14">
    <source>
        <dbReference type="Proteomes" id="UP001146505"/>
    </source>
</evidence>
<evidence type="ECO:0000256" key="1">
    <source>
        <dbReference type="ARBA" id="ARBA00004651"/>
    </source>
</evidence>
<evidence type="ECO:0000256" key="2">
    <source>
        <dbReference type="ARBA" id="ARBA00022475"/>
    </source>
</evidence>
<dbReference type="PROSITE" id="PS50901">
    <property type="entry name" value="FTSK"/>
    <property type="match status" value="3"/>
</dbReference>
<feature type="binding site" evidence="9">
    <location>
        <begin position="868"/>
        <end position="875"/>
    </location>
    <ligand>
        <name>ATP</name>
        <dbReference type="ChEBI" id="CHEBI:30616"/>
    </ligand>
</feature>
<evidence type="ECO:0000256" key="10">
    <source>
        <dbReference type="SAM" id="Coils"/>
    </source>
</evidence>
<dbReference type="EMBL" id="JAKMUV010000019">
    <property type="protein sequence ID" value="MCZ9305838.1"/>
    <property type="molecule type" value="Genomic_DNA"/>
</dbReference>
<evidence type="ECO:0000259" key="12">
    <source>
        <dbReference type="PROSITE" id="PS50901"/>
    </source>
</evidence>
<feature type="coiled-coil region" evidence="10">
    <location>
        <begin position="284"/>
        <end position="311"/>
    </location>
</feature>
<evidence type="ECO:0000313" key="13">
    <source>
        <dbReference type="EMBL" id="MCZ9305838.1"/>
    </source>
</evidence>
<gene>
    <name evidence="13" type="primary">eccCa</name>
    <name evidence="13" type="ORF">L8U58_09965</name>
</gene>
<keyword evidence="6 9" id="KW-0067">ATP-binding</keyword>
<dbReference type="GO" id="GO:0005524">
    <property type="term" value="F:ATP binding"/>
    <property type="evidence" value="ECO:0007669"/>
    <property type="project" value="UniProtKB-UniRule"/>
</dbReference>
<dbReference type="InterPro" id="IPR023837">
    <property type="entry name" value="EccCb-like_Actinobacteria"/>
</dbReference>
<keyword evidence="2" id="KW-1003">Cell membrane</keyword>
<accession>A0A9X3RTZ4</accession>
<keyword evidence="10" id="KW-0175">Coiled coil</keyword>
<dbReference type="GeneID" id="301813884"/>
<evidence type="ECO:0000256" key="5">
    <source>
        <dbReference type="ARBA" id="ARBA00022741"/>
    </source>
</evidence>
<feature type="domain" description="FtsK" evidence="12">
    <location>
        <begin position="480"/>
        <end position="686"/>
    </location>
</feature>
<evidence type="ECO:0000256" key="4">
    <source>
        <dbReference type="ARBA" id="ARBA00022737"/>
    </source>
</evidence>